<dbReference type="AlphaFoldDB" id="A0AAN9RSJ4"/>
<evidence type="ECO:0000313" key="1">
    <source>
        <dbReference type="EMBL" id="KAK7382404.1"/>
    </source>
</evidence>
<gene>
    <name evidence="1" type="ORF">VNO80_01255</name>
</gene>
<accession>A0AAN9RSJ4</accession>
<sequence length="96" mass="10857">MIQVTATMGTRKCNMHDLQSKRDLEVVQLKPSNKSMIDVGNMSLVDGTIPLGIMQLSLALSNALVNTNWQWVLSYLVSWRLEGKCYDPIHSYHSYA</sequence>
<protein>
    <submittedName>
        <fullName evidence="1">Uncharacterized protein</fullName>
    </submittedName>
</protein>
<evidence type="ECO:0000313" key="2">
    <source>
        <dbReference type="Proteomes" id="UP001374584"/>
    </source>
</evidence>
<dbReference type="EMBL" id="JAYMYR010000001">
    <property type="protein sequence ID" value="KAK7382404.1"/>
    <property type="molecule type" value="Genomic_DNA"/>
</dbReference>
<comment type="caution">
    <text evidence="1">The sequence shown here is derived from an EMBL/GenBank/DDBJ whole genome shotgun (WGS) entry which is preliminary data.</text>
</comment>
<reference evidence="1 2" key="1">
    <citation type="submission" date="2024-01" db="EMBL/GenBank/DDBJ databases">
        <title>The genomes of 5 underutilized Papilionoideae crops provide insights into root nodulation and disease resistanc.</title>
        <authorList>
            <person name="Jiang F."/>
        </authorList>
    </citation>
    <scope>NUCLEOTIDE SEQUENCE [LARGE SCALE GENOMIC DNA]</scope>
    <source>
        <strain evidence="1">JINMINGXINNONG_FW02</strain>
        <tissue evidence="1">Leaves</tissue>
    </source>
</reference>
<dbReference type="Proteomes" id="UP001374584">
    <property type="component" value="Unassembled WGS sequence"/>
</dbReference>
<proteinExistence type="predicted"/>
<name>A0AAN9RSJ4_PHACN</name>
<keyword evidence="2" id="KW-1185">Reference proteome</keyword>
<organism evidence="1 2">
    <name type="scientific">Phaseolus coccineus</name>
    <name type="common">Scarlet runner bean</name>
    <name type="synonym">Phaseolus multiflorus</name>
    <dbReference type="NCBI Taxonomy" id="3886"/>
    <lineage>
        <taxon>Eukaryota</taxon>
        <taxon>Viridiplantae</taxon>
        <taxon>Streptophyta</taxon>
        <taxon>Embryophyta</taxon>
        <taxon>Tracheophyta</taxon>
        <taxon>Spermatophyta</taxon>
        <taxon>Magnoliopsida</taxon>
        <taxon>eudicotyledons</taxon>
        <taxon>Gunneridae</taxon>
        <taxon>Pentapetalae</taxon>
        <taxon>rosids</taxon>
        <taxon>fabids</taxon>
        <taxon>Fabales</taxon>
        <taxon>Fabaceae</taxon>
        <taxon>Papilionoideae</taxon>
        <taxon>50 kb inversion clade</taxon>
        <taxon>NPAAA clade</taxon>
        <taxon>indigoferoid/millettioid clade</taxon>
        <taxon>Phaseoleae</taxon>
        <taxon>Phaseolus</taxon>
    </lineage>
</organism>